<gene>
    <name evidence="2" type="primary">hliA</name>
    <name evidence="2" type="ordered locus">syc2099_d</name>
</gene>
<reference evidence="2 3" key="1">
    <citation type="journal article" date="2007" name="Photosyn. Res.">
        <title>Complete nucleotide sequence of the freshwater unicellular cyanobacterium Synechococcus elongatus PCC 6301 chromosome: gene content and organization.</title>
        <authorList>
            <person name="Sugita C."/>
            <person name="Ogata K."/>
            <person name="Shikata M."/>
            <person name="Jikuya H."/>
            <person name="Takano J."/>
            <person name="Furumichi M."/>
            <person name="Kanehisa M."/>
            <person name="Omata T."/>
            <person name="Sugiura M."/>
            <person name="Sugita M."/>
        </authorList>
    </citation>
    <scope>NUCLEOTIDE SEQUENCE [LARGE SCALE GENOMIC DNA]</scope>
    <source>
        <strain evidence="3">ATCC 27144 / PCC 6301 / SAUG 1402/1</strain>
    </source>
</reference>
<accession>A0A0H3KBQ9</accession>
<dbReference type="eggNOG" id="ENOG5032YD8">
    <property type="taxonomic scope" value="Bacteria"/>
</dbReference>
<proteinExistence type="predicted"/>
<protein>
    <submittedName>
        <fullName evidence="2">High light-inducible protein</fullName>
    </submittedName>
</protein>
<dbReference type="EMBL" id="AP008231">
    <property type="protein sequence ID" value="BAD80289.1"/>
    <property type="molecule type" value="Genomic_DNA"/>
</dbReference>
<keyword evidence="1" id="KW-0812">Transmembrane</keyword>
<sequence length="72" mass="7760">MRSGRTVDEFGRQNNFAIEPQVVVAEADASWGFHDRAEKLNGRLAMIGFVALILTEVALGQGLLPFLASGLS</sequence>
<dbReference type="Proteomes" id="UP000001175">
    <property type="component" value="Chromosome"/>
</dbReference>
<dbReference type="KEGG" id="syc:syc2099_d"/>
<dbReference type="SUPFAM" id="SSF103511">
    <property type="entry name" value="Chlorophyll a-b binding protein"/>
    <property type="match status" value="1"/>
</dbReference>
<dbReference type="AlphaFoldDB" id="A0A0H3KBQ9"/>
<keyword evidence="1" id="KW-0472">Membrane</keyword>
<feature type="transmembrane region" description="Helical" evidence="1">
    <location>
        <begin position="44"/>
        <end position="68"/>
    </location>
</feature>
<keyword evidence="1" id="KW-1133">Transmembrane helix</keyword>
<evidence type="ECO:0000313" key="2">
    <source>
        <dbReference type="EMBL" id="BAD80289.1"/>
    </source>
</evidence>
<dbReference type="GeneID" id="72430870"/>
<dbReference type="RefSeq" id="WP_011244409.1">
    <property type="nucleotide sequence ID" value="NC_006576.1"/>
</dbReference>
<dbReference type="SMR" id="A0A0H3KBQ9"/>
<organism evidence="2 3">
    <name type="scientific">Synechococcus sp. (strain ATCC 27144 / PCC 6301 / SAUG 1402/1)</name>
    <name type="common">Anacystis nidulans</name>
    <dbReference type="NCBI Taxonomy" id="269084"/>
    <lineage>
        <taxon>Bacteria</taxon>
        <taxon>Bacillati</taxon>
        <taxon>Cyanobacteriota</taxon>
        <taxon>Cyanophyceae</taxon>
        <taxon>Synechococcales</taxon>
        <taxon>Synechococcaceae</taxon>
        <taxon>Synechococcus</taxon>
    </lineage>
</organism>
<evidence type="ECO:0000256" key="1">
    <source>
        <dbReference type="SAM" id="Phobius"/>
    </source>
</evidence>
<name>A0A0H3KBQ9_SYNP6</name>
<evidence type="ECO:0000313" key="3">
    <source>
        <dbReference type="Proteomes" id="UP000001175"/>
    </source>
</evidence>